<feature type="non-terminal residue" evidence="3">
    <location>
        <position position="1"/>
    </location>
</feature>
<proteinExistence type="predicted"/>
<dbReference type="GO" id="GO:0004452">
    <property type="term" value="F:isopentenyl-diphosphate delta-isomerase activity"/>
    <property type="evidence" value="ECO:0007669"/>
    <property type="project" value="TreeGrafter"/>
</dbReference>
<evidence type="ECO:0000256" key="1">
    <source>
        <dbReference type="SAM" id="MobiDB-lite"/>
    </source>
</evidence>
<dbReference type="CDD" id="cd04697">
    <property type="entry name" value="NUDIX_Hydrolase"/>
    <property type="match status" value="1"/>
</dbReference>
<evidence type="ECO:0000259" key="2">
    <source>
        <dbReference type="PROSITE" id="PS51462"/>
    </source>
</evidence>
<protein>
    <recommendedName>
        <fullName evidence="2">Nudix hydrolase domain-containing protein</fullName>
    </recommendedName>
</protein>
<dbReference type="SUPFAM" id="SSF55811">
    <property type="entry name" value="Nudix"/>
    <property type="match status" value="1"/>
</dbReference>
<feature type="region of interest" description="Disordered" evidence="1">
    <location>
        <begin position="1"/>
        <end position="20"/>
    </location>
</feature>
<accession>A0A0H5RAE9</accession>
<dbReference type="AlphaFoldDB" id="A0A0H5RAE9"/>
<reference evidence="3" key="1">
    <citation type="submission" date="2015-04" db="EMBL/GenBank/DDBJ databases">
        <title>The genome sequence of the plant pathogenic Rhizarian Plasmodiophora brassicae reveals insights in its biotrophic life cycle and the origin of chitin synthesis.</title>
        <authorList>
            <person name="Schwelm A."/>
            <person name="Fogelqvist J."/>
            <person name="Knaust A."/>
            <person name="Julke S."/>
            <person name="Lilja T."/>
            <person name="Dhandapani V."/>
            <person name="Bonilla-Rosso G."/>
            <person name="Karlsson M."/>
            <person name="Shevchenko A."/>
            <person name="Choi S.R."/>
            <person name="Kim H.G."/>
            <person name="Park J.Y."/>
            <person name="Lim Y.P."/>
            <person name="Ludwig-Muller J."/>
            <person name="Dixelius C."/>
        </authorList>
    </citation>
    <scope>NUCLEOTIDE SEQUENCE</scope>
    <source>
        <tissue evidence="3">Potato root galls</tissue>
    </source>
</reference>
<dbReference type="Pfam" id="PF00293">
    <property type="entry name" value="NUDIX"/>
    <property type="match status" value="1"/>
</dbReference>
<dbReference type="InterPro" id="IPR015797">
    <property type="entry name" value="NUDIX_hydrolase-like_dom_sf"/>
</dbReference>
<dbReference type="PROSITE" id="PS51462">
    <property type="entry name" value="NUDIX"/>
    <property type="match status" value="1"/>
</dbReference>
<dbReference type="GO" id="GO:0005737">
    <property type="term" value="C:cytoplasm"/>
    <property type="evidence" value="ECO:0007669"/>
    <property type="project" value="TreeGrafter"/>
</dbReference>
<feature type="domain" description="Nudix hydrolase" evidence="2">
    <location>
        <begin position="53"/>
        <end position="187"/>
    </location>
</feature>
<organism evidence="3">
    <name type="scientific">Spongospora subterranea</name>
    <dbReference type="NCBI Taxonomy" id="70186"/>
    <lineage>
        <taxon>Eukaryota</taxon>
        <taxon>Sar</taxon>
        <taxon>Rhizaria</taxon>
        <taxon>Endomyxa</taxon>
        <taxon>Phytomyxea</taxon>
        <taxon>Plasmodiophorida</taxon>
        <taxon>Plasmodiophoridae</taxon>
        <taxon>Spongospora</taxon>
    </lineage>
</organism>
<dbReference type="GO" id="GO:0009240">
    <property type="term" value="P:isopentenyl diphosphate biosynthetic process"/>
    <property type="evidence" value="ECO:0007669"/>
    <property type="project" value="TreeGrafter"/>
</dbReference>
<sequence length="203" mass="22689">RERWQGRAHGATGQPVMQGDGAERVPNEICTSVDIHNNVIGCISRAQLRSDNCLHRATYIYVHNPSKTQLLVQRRTSTKDYCPNMLDPCFGGVVAYPESYEQNAIRELREEIGLPSTSLVRSGITELYEDESTRVFGDVWTAEFTGDIGSMTLQAEEVASVSWMNIDDVLCGNPNRQPDGFTPDAVFFLRLLVDRSKMFGIAI</sequence>
<dbReference type="PANTHER" id="PTHR10885">
    <property type="entry name" value="ISOPENTENYL-DIPHOSPHATE DELTA-ISOMERASE"/>
    <property type="match status" value="1"/>
</dbReference>
<evidence type="ECO:0000313" key="3">
    <source>
        <dbReference type="EMBL" id="CRZ11130.1"/>
    </source>
</evidence>
<dbReference type="EMBL" id="HACM01010688">
    <property type="protein sequence ID" value="CRZ11130.1"/>
    <property type="molecule type" value="Transcribed_RNA"/>
</dbReference>
<dbReference type="InterPro" id="IPR000086">
    <property type="entry name" value="NUDIX_hydrolase_dom"/>
</dbReference>
<name>A0A0H5RAE9_9EUKA</name>
<dbReference type="Gene3D" id="3.90.79.10">
    <property type="entry name" value="Nucleoside Triphosphate Pyrophosphohydrolase"/>
    <property type="match status" value="1"/>
</dbReference>
<dbReference type="PANTHER" id="PTHR10885:SF0">
    <property type="entry name" value="ISOPENTENYL-DIPHOSPHATE DELTA-ISOMERASE"/>
    <property type="match status" value="1"/>
</dbReference>